<reference evidence="1 2" key="1">
    <citation type="submission" date="2024-01" db="EMBL/GenBank/DDBJ databases">
        <title>The genomes of 5 underutilized Papilionoideae crops provide insights into root nodulation and disease resistanc.</title>
        <authorList>
            <person name="Jiang F."/>
        </authorList>
    </citation>
    <scope>NUCLEOTIDE SEQUENCE [LARGE SCALE GENOMIC DNA]</scope>
    <source>
        <strain evidence="1">DUOXIRENSHENG_FW03</strain>
        <tissue evidence="1">Leaves</tissue>
    </source>
</reference>
<name>A0AAN9XCZ6_PSOTE</name>
<evidence type="ECO:0000313" key="1">
    <source>
        <dbReference type="EMBL" id="KAK7387886.1"/>
    </source>
</evidence>
<accession>A0AAN9XCZ6</accession>
<organism evidence="1 2">
    <name type="scientific">Psophocarpus tetragonolobus</name>
    <name type="common">Winged bean</name>
    <name type="synonym">Dolichos tetragonolobus</name>
    <dbReference type="NCBI Taxonomy" id="3891"/>
    <lineage>
        <taxon>Eukaryota</taxon>
        <taxon>Viridiplantae</taxon>
        <taxon>Streptophyta</taxon>
        <taxon>Embryophyta</taxon>
        <taxon>Tracheophyta</taxon>
        <taxon>Spermatophyta</taxon>
        <taxon>Magnoliopsida</taxon>
        <taxon>eudicotyledons</taxon>
        <taxon>Gunneridae</taxon>
        <taxon>Pentapetalae</taxon>
        <taxon>rosids</taxon>
        <taxon>fabids</taxon>
        <taxon>Fabales</taxon>
        <taxon>Fabaceae</taxon>
        <taxon>Papilionoideae</taxon>
        <taxon>50 kb inversion clade</taxon>
        <taxon>NPAAA clade</taxon>
        <taxon>indigoferoid/millettioid clade</taxon>
        <taxon>Phaseoleae</taxon>
        <taxon>Psophocarpus</taxon>
    </lineage>
</organism>
<sequence>MATHGINKIAAFSFVDVVLLIMDIRFNFPGCASLQNVRQGFSEFLLPLVMNILHNDDRIKEKGAVTVGFSPVMGVSS</sequence>
<proteinExistence type="predicted"/>
<dbReference type="Proteomes" id="UP001386955">
    <property type="component" value="Unassembled WGS sequence"/>
</dbReference>
<evidence type="ECO:0000313" key="2">
    <source>
        <dbReference type="Proteomes" id="UP001386955"/>
    </source>
</evidence>
<keyword evidence="2" id="KW-1185">Reference proteome</keyword>
<comment type="caution">
    <text evidence="1">The sequence shown here is derived from an EMBL/GenBank/DDBJ whole genome shotgun (WGS) entry which is preliminary data.</text>
</comment>
<gene>
    <name evidence="1" type="ORF">VNO78_22684</name>
</gene>
<dbReference type="AlphaFoldDB" id="A0AAN9XCZ6"/>
<dbReference type="EMBL" id="JAYMYS010000006">
    <property type="protein sequence ID" value="KAK7387886.1"/>
    <property type="molecule type" value="Genomic_DNA"/>
</dbReference>
<protein>
    <submittedName>
        <fullName evidence="1">Uncharacterized protein</fullName>
    </submittedName>
</protein>